<dbReference type="PANTHER" id="PTHR30451:SF20">
    <property type="entry name" value="FIMBRIAE USHER"/>
    <property type="match status" value="1"/>
</dbReference>
<dbReference type="Pfam" id="PF00577">
    <property type="entry name" value="Usher"/>
    <property type="match status" value="1"/>
</dbReference>
<reference evidence="3" key="1">
    <citation type="journal article" date="2020" name="MBio">
        <title>Horizontal gene transfer to a defensive symbiont with a reduced genome amongst a multipartite beetle microbiome.</title>
        <authorList>
            <person name="Waterworth S.C."/>
            <person name="Florez L.V."/>
            <person name="Rees E.R."/>
            <person name="Hertweck C."/>
            <person name="Kaltenpoth M."/>
            <person name="Kwan J.C."/>
        </authorList>
    </citation>
    <scope>NUCLEOTIDE SEQUENCE [LARGE SCALE GENOMIC DNA]</scope>
</reference>
<dbReference type="InterPro" id="IPR043142">
    <property type="entry name" value="PapC-like_C_sf"/>
</dbReference>
<evidence type="ECO:0000313" key="3">
    <source>
        <dbReference type="Proteomes" id="UP000461670"/>
    </source>
</evidence>
<evidence type="ECO:0000259" key="1">
    <source>
        <dbReference type="Pfam" id="PF13953"/>
    </source>
</evidence>
<dbReference type="InterPro" id="IPR025949">
    <property type="entry name" value="PapC-like_C"/>
</dbReference>
<dbReference type="EMBL" id="WNDQ01000004">
    <property type="protein sequence ID" value="KAF1023454.1"/>
    <property type="molecule type" value="Genomic_DNA"/>
</dbReference>
<dbReference type="Proteomes" id="UP000461670">
    <property type="component" value="Unassembled WGS sequence"/>
</dbReference>
<sequence>MDGNAQYRSRYASLSSSYSHSDSYRQLSLGASGSVVVHEGGVTLAPQRGDTMVIVEAPAAEDARVTNVPGLKIDSRGYAVIPYVSPYRMNTITLDPEGMDAEVELDSTSQLVAPYAGAIAKLTFATRQGRALLITARMAGGQVLPFGAQVLDAQGQAVGLVAQASRIYVRASEPQGRLLVKWGDAAAQQCQVDYHVPEDAQQPAAGMTTLEATCR</sequence>
<feature type="domain" description="PapC-like C-terminal" evidence="1">
    <location>
        <begin position="133"/>
        <end position="198"/>
    </location>
</feature>
<dbReference type="Gene3D" id="2.60.40.2610">
    <property type="entry name" value="Outer membrane usher protein FimD, plug domain"/>
    <property type="match status" value="1"/>
</dbReference>
<dbReference type="GO" id="GO:0015473">
    <property type="term" value="F:fimbrial usher porin activity"/>
    <property type="evidence" value="ECO:0007669"/>
    <property type="project" value="InterPro"/>
</dbReference>
<dbReference type="Gene3D" id="2.60.40.2070">
    <property type="match status" value="1"/>
</dbReference>
<proteinExistence type="predicted"/>
<evidence type="ECO:0000313" key="2">
    <source>
        <dbReference type="EMBL" id="KAF1023454.1"/>
    </source>
</evidence>
<comment type="caution">
    <text evidence="2">The sequence shown here is derived from an EMBL/GenBank/DDBJ whole genome shotgun (WGS) entry which is preliminary data.</text>
</comment>
<dbReference type="FunFam" id="2.60.40.2610:FF:000001">
    <property type="entry name" value="Outer membrane fimbrial usher protein"/>
    <property type="match status" value="1"/>
</dbReference>
<gene>
    <name evidence="2" type="primary">fimD</name>
    <name evidence="2" type="ORF">GAK30_00405</name>
</gene>
<dbReference type="Pfam" id="PF13953">
    <property type="entry name" value="PapC_C"/>
    <property type="match status" value="1"/>
</dbReference>
<dbReference type="InterPro" id="IPR000015">
    <property type="entry name" value="Fimb_usher"/>
</dbReference>
<dbReference type="GO" id="GO:0009297">
    <property type="term" value="P:pilus assembly"/>
    <property type="evidence" value="ECO:0007669"/>
    <property type="project" value="InterPro"/>
</dbReference>
<dbReference type="InterPro" id="IPR042186">
    <property type="entry name" value="FimD_plug_dom"/>
</dbReference>
<protein>
    <submittedName>
        <fullName evidence="2">Outer membrane usher protein FimD</fullName>
    </submittedName>
</protein>
<organism evidence="2 3">
    <name type="scientific">Paracidovorax wautersii</name>
    <dbReference type="NCBI Taxonomy" id="1177982"/>
    <lineage>
        <taxon>Bacteria</taxon>
        <taxon>Pseudomonadati</taxon>
        <taxon>Pseudomonadota</taxon>
        <taxon>Betaproteobacteria</taxon>
        <taxon>Burkholderiales</taxon>
        <taxon>Comamonadaceae</taxon>
        <taxon>Paracidovorax</taxon>
    </lineage>
</organism>
<dbReference type="PANTHER" id="PTHR30451">
    <property type="entry name" value="OUTER MEMBRANE USHER PROTEIN"/>
    <property type="match status" value="1"/>
</dbReference>
<accession>A0A7V8FRM6</accession>
<name>A0A7V8FRM6_9BURK</name>
<dbReference type="AlphaFoldDB" id="A0A7V8FRM6"/>
<dbReference type="GO" id="GO:0009279">
    <property type="term" value="C:cell outer membrane"/>
    <property type="evidence" value="ECO:0007669"/>
    <property type="project" value="TreeGrafter"/>
</dbReference>